<evidence type="ECO:0000313" key="1">
    <source>
        <dbReference type="EMBL" id="KAK0724527.1"/>
    </source>
</evidence>
<dbReference type="AlphaFoldDB" id="A0AA40AYV2"/>
<gene>
    <name evidence="1" type="ORF">B0H67DRAFT_607057</name>
</gene>
<sequence>MSLWLMPEYHSTSASLLTTLSATSSIAISTSGDGSYRNTLSPAAPSFFADSQTYFECGDGVRCETLTKISNNLAAFLGDPNFPRTFMSASQGEKIIRLQNLWKVYSTLGFTNNYDRAIAIEGVFTRLLAAFKARGPFGVFEEGHSDKTHQPGGLLRRMLLWYRPPNKEPMTRIQFPKGEGAPSWSWMASTGEIEFLKPKFGGIDWMEVQPPWSRSPVVAGDMALHCEVSKIVGVGPGYQGRSEGKLFYDGPDQGSRDKMECVVLGVEKGSEELGSRIHYLIIVRSVELDGMEVYERVGAGYLPRQYISRSGQGTAIC</sequence>
<reference evidence="1" key="1">
    <citation type="submission" date="2023-06" db="EMBL/GenBank/DDBJ databases">
        <title>Genome-scale phylogeny and comparative genomics of the fungal order Sordariales.</title>
        <authorList>
            <consortium name="Lawrence Berkeley National Laboratory"/>
            <person name="Hensen N."/>
            <person name="Bonometti L."/>
            <person name="Westerberg I."/>
            <person name="Brannstrom I.O."/>
            <person name="Guillou S."/>
            <person name="Cros-Aarteil S."/>
            <person name="Calhoun S."/>
            <person name="Haridas S."/>
            <person name="Kuo A."/>
            <person name="Mondo S."/>
            <person name="Pangilinan J."/>
            <person name="Riley R."/>
            <person name="Labutti K."/>
            <person name="Andreopoulos B."/>
            <person name="Lipzen A."/>
            <person name="Chen C."/>
            <person name="Yanf M."/>
            <person name="Daum C."/>
            <person name="Ng V."/>
            <person name="Clum A."/>
            <person name="Steindorff A."/>
            <person name="Ohm R."/>
            <person name="Martin F."/>
            <person name="Silar P."/>
            <person name="Natvig D."/>
            <person name="Lalanne C."/>
            <person name="Gautier V."/>
            <person name="Ament-Velasquez S.L."/>
            <person name="Kruys A."/>
            <person name="Hutchinson M.I."/>
            <person name="Powell A.J."/>
            <person name="Barry K."/>
            <person name="Miller A.N."/>
            <person name="Grigoriev I.V."/>
            <person name="Debuchy R."/>
            <person name="Gladieux P."/>
            <person name="Thoren M.H."/>
            <person name="Johannesson H."/>
        </authorList>
    </citation>
    <scope>NUCLEOTIDE SEQUENCE</scope>
    <source>
        <strain evidence="1">SMH4607-1</strain>
    </source>
</reference>
<dbReference type="PANTHER" id="PTHR33112:SF10">
    <property type="entry name" value="TOL"/>
    <property type="match status" value="1"/>
</dbReference>
<evidence type="ECO:0000313" key="2">
    <source>
        <dbReference type="Proteomes" id="UP001172102"/>
    </source>
</evidence>
<accession>A0AA40AYV2</accession>
<comment type="caution">
    <text evidence="1">The sequence shown here is derived from an EMBL/GenBank/DDBJ whole genome shotgun (WGS) entry which is preliminary data.</text>
</comment>
<proteinExistence type="predicted"/>
<protein>
    <submittedName>
        <fullName evidence="1">Uncharacterized protein</fullName>
    </submittedName>
</protein>
<keyword evidence="2" id="KW-1185">Reference proteome</keyword>
<dbReference type="PANTHER" id="PTHR33112">
    <property type="entry name" value="DOMAIN PROTEIN, PUTATIVE-RELATED"/>
    <property type="match status" value="1"/>
</dbReference>
<dbReference type="EMBL" id="JAUKUA010000002">
    <property type="protein sequence ID" value="KAK0724527.1"/>
    <property type="molecule type" value="Genomic_DNA"/>
</dbReference>
<name>A0AA40AYV2_9PEZI</name>
<dbReference type="Proteomes" id="UP001172102">
    <property type="component" value="Unassembled WGS sequence"/>
</dbReference>
<organism evidence="1 2">
    <name type="scientific">Lasiosphaeris hirsuta</name>
    <dbReference type="NCBI Taxonomy" id="260670"/>
    <lineage>
        <taxon>Eukaryota</taxon>
        <taxon>Fungi</taxon>
        <taxon>Dikarya</taxon>
        <taxon>Ascomycota</taxon>
        <taxon>Pezizomycotina</taxon>
        <taxon>Sordariomycetes</taxon>
        <taxon>Sordariomycetidae</taxon>
        <taxon>Sordariales</taxon>
        <taxon>Lasiosphaeriaceae</taxon>
        <taxon>Lasiosphaeris</taxon>
    </lineage>
</organism>